<dbReference type="SUPFAM" id="SSF51604">
    <property type="entry name" value="Enolase C-terminal domain-like"/>
    <property type="match status" value="1"/>
</dbReference>
<keyword evidence="2" id="KW-0479">Metal-binding</keyword>
<dbReference type="SFLD" id="SFLDG00180">
    <property type="entry name" value="muconate_cycloisomerase"/>
    <property type="match status" value="1"/>
</dbReference>
<dbReference type="SMART" id="SM00922">
    <property type="entry name" value="MR_MLE"/>
    <property type="match status" value="1"/>
</dbReference>
<dbReference type="PANTHER" id="PTHR48073:SF2">
    <property type="entry name" value="O-SUCCINYLBENZOATE SYNTHASE"/>
    <property type="match status" value="1"/>
</dbReference>
<gene>
    <name evidence="4" type="ORF">DF222_00275</name>
</gene>
<keyword evidence="5" id="KW-1185">Reference proteome</keyword>
<evidence type="ECO:0000256" key="2">
    <source>
        <dbReference type="ARBA" id="ARBA00022723"/>
    </source>
</evidence>
<feature type="domain" description="Mandelate racemase/muconate lactonizing enzyme C-terminal" evidence="3">
    <location>
        <begin position="92"/>
        <end position="184"/>
    </location>
</feature>
<dbReference type="KEGG" id="cyz:C3B44_01545"/>
<evidence type="ECO:0000313" key="5">
    <source>
        <dbReference type="Proteomes" id="UP000244989"/>
    </source>
</evidence>
<dbReference type="PANTHER" id="PTHR48073">
    <property type="entry name" value="O-SUCCINYLBENZOATE SYNTHASE-RELATED"/>
    <property type="match status" value="1"/>
</dbReference>
<name>A0A2U1T9Y8_9CORY</name>
<dbReference type="GO" id="GO:0003824">
    <property type="term" value="F:catalytic activity"/>
    <property type="evidence" value="ECO:0007669"/>
    <property type="project" value="UniProtKB-ARBA"/>
</dbReference>
<comment type="caution">
    <text evidence="4">The sequence shown here is derived from an EMBL/GenBank/DDBJ whole genome shotgun (WGS) entry which is preliminary data.</text>
</comment>
<dbReference type="Gene3D" id="3.30.390.10">
    <property type="entry name" value="Enolase-like, N-terminal domain"/>
    <property type="match status" value="1"/>
</dbReference>
<dbReference type="GO" id="GO:0046872">
    <property type="term" value="F:metal ion binding"/>
    <property type="evidence" value="ECO:0007669"/>
    <property type="project" value="UniProtKB-KW"/>
</dbReference>
<keyword evidence="1" id="KW-0474">Menaquinone biosynthesis</keyword>
<dbReference type="InterPro" id="IPR036849">
    <property type="entry name" value="Enolase-like_C_sf"/>
</dbReference>
<evidence type="ECO:0000313" key="4">
    <source>
        <dbReference type="EMBL" id="PWC02725.1"/>
    </source>
</evidence>
<evidence type="ECO:0000256" key="1">
    <source>
        <dbReference type="ARBA" id="ARBA00022428"/>
    </source>
</evidence>
<accession>A0A2U1T9Y8</accession>
<dbReference type="InterPro" id="IPR013342">
    <property type="entry name" value="Mandelate_racemase_C"/>
</dbReference>
<organism evidence="4 5">
    <name type="scientific">Corynebacterium yudongzhengii</name>
    <dbReference type="NCBI Taxonomy" id="2080740"/>
    <lineage>
        <taxon>Bacteria</taxon>
        <taxon>Bacillati</taxon>
        <taxon>Actinomycetota</taxon>
        <taxon>Actinomycetes</taxon>
        <taxon>Mycobacteriales</taxon>
        <taxon>Corynebacteriaceae</taxon>
        <taxon>Corynebacterium</taxon>
    </lineage>
</organism>
<dbReference type="Proteomes" id="UP000244989">
    <property type="component" value="Unassembled WGS sequence"/>
</dbReference>
<dbReference type="AlphaFoldDB" id="A0A2U1T9Y8"/>
<dbReference type="SFLD" id="SFLDF00009">
    <property type="entry name" value="o-succinylbenzoate_synthase"/>
    <property type="match status" value="1"/>
</dbReference>
<reference evidence="5" key="1">
    <citation type="submission" date="2018-04" db="EMBL/GenBank/DDBJ databases">
        <authorList>
            <person name="Liu S."/>
            <person name="Wang Z."/>
            <person name="Li J."/>
        </authorList>
    </citation>
    <scope>NUCLEOTIDE SEQUENCE [LARGE SCALE GENOMIC DNA]</scope>
    <source>
        <strain evidence="5">2189</strain>
    </source>
</reference>
<dbReference type="Pfam" id="PF18374">
    <property type="entry name" value="Enolase_like_N"/>
    <property type="match status" value="1"/>
</dbReference>
<dbReference type="InterPro" id="IPR029065">
    <property type="entry name" value="Enolase_C-like"/>
</dbReference>
<dbReference type="EMBL" id="QEEZ01000001">
    <property type="protein sequence ID" value="PWC02725.1"/>
    <property type="molecule type" value="Genomic_DNA"/>
</dbReference>
<dbReference type="OrthoDB" id="3725747at2"/>
<sequence>MQRVDIPSVTEILERAYVVSLPMAVRFRGVDRREALLIDGPAGWGEFSPFLEYDAQESAAWLASGIESAFTGLPAPRREKVEVNGTVPAVEPEKVPEVLARFEGVRTFKVKVAEKGDSLDDDVARIAVVRKAAPKATIRADANRGYTVEQAIEAAQRFGPLDYLEQPVRTVDELYEVRMRLQRAGVFCRIAADESIRKAEDPLEVARRQAADVAVVKVAPLAGPRRTLEIAAQLHARHMDVTVSSELGTAVGINAGIATVAALPGFEDDDGIAVTPNAAGLGTQRLFEEDVTGERPLIDGHFDARPLEPDPARLEELAADAKRKDWWFERLQWAYEYL</sequence>
<protein>
    <submittedName>
        <fullName evidence="4">O-succinylbenzoate synthase</fullName>
    </submittedName>
</protein>
<dbReference type="NCBIfam" id="NF002782">
    <property type="entry name" value="PRK02901.1"/>
    <property type="match status" value="1"/>
</dbReference>
<dbReference type="CDD" id="cd03320">
    <property type="entry name" value="OSBS"/>
    <property type="match status" value="1"/>
</dbReference>
<evidence type="ECO:0000259" key="3">
    <source>
        <dbReference type="SMART" id="SM00922"/>
    </source>
</evidence>
<dbReference type="Pfam" id="PF13378">
    <property type="entry name" value="MR_MLE_C"/>
    <property type="match status" value="1"/>
</dbReference>
<dbReference type="GO" id="GO:0009234">
    <property type="term" value="P:menaquinone biosynthetic process"/>
    <property type="evidence" value="ECO:0007669"/>
    <property type="project" value="UniProtKB-KW"/>
</dbReference>
<dbReference type="InterPro" id="IPR029017">
    <property type="entry name" value="Enolase-like_N"/>
</dbReference>
<dbReference type="Gene3D" id="3.20.20.120">
    <property type="entry name" value="Enolase-like C-terminal domain"/>
    <property type="match status" value="1"/>
</dbReference>
<proteinExistence type="predicted"/>
<dbReference type="SFLD" id="SFLDS00001">
    <property type="entry name" value="Enolase"/>
    <property type="match status" value="1"/>
</dbReference>